<dbReference type="OrthoDB" id="5332914at2759"/>
<dbReference type="STRING" id="1051890.A0A3N4M2A8"/>
<feature type="domain" description="CHAT" evidence="2">
    <location>
        <begin position="912"/>
        <end position="1184"/>
    </location>
</feature>
<evidence type="ECO:0000313" key="4">
    <source>
        <dbReference type="Proteomes" id="UP000267821"/>
    </source>
</evidence>
<dbReference type="InParanoid" id="A0A3N4M2A8"/>
<evidence type="ECO:0000259" key="2">
    <source>
        <dbReference type="Pfam" id="PF12770"/>
    </source>
</evidence>
<organism evidence="3 4">
    <name type="scientific">Terfezia boudieri ATCC MYA-4762</name>
    <dbReference type="NCBI Taxonomy" id="1051890"/>
    <lineage>
        <taxon>Eukaryota</taxon>
        <taxon>Fungi</taxon>
        <taxon>Dikarya</taxon>
        <taxon>Ascomycota</taxon>
        <taxon>Pezizomycotina</taxon>
        <taxon>Pezizomycetes</taxon>
        <taxon>Pezizales</taxon>
        <taxon>Pezizaceae</taxon>
        <taxon>Terfezia</taxon>
    </lineage>
</organism>
<dbReference type="InterPro" id="IPR024983">
    <property type="entry name" value="CHAT_dom"/>
</dbReference>
<accession>A0A3N4M2A8</accession>
<protein>
    <recommendedName>
        <fullName evidence="2">CHAT domain-containing protein</fullName>
    </recommendedName>
</protein>
<proteinExistence type="predicted"/>
<feature type="region of interest" description="Disordered" evidence="1">
    <location>
        <begin position="1"/>
        <end position="47"/>
    </location>
</feature>
<dbReference type="Gene3D" id="1.25.40.10">
    <property type="entry name" value="Tetratricopeptide repeat domain"/>
    <property type="match status" value="1"/>
</dbReference>
<dbReference type="AlphaFoldDB" id="A0A3N4M2A8"/>
<dbReference type="InterPro" id="IPR011990">
    <property type="entry name" value="TPR-like_helical_dom_sf"/>
</dbReference>
<dbReference type="Proteomes" id="UP000267821">
    <property type="component" value="Unassembled WGS sequence"/>
</dbReference>
<feature type="compositionally biased region" description="Basic and acidic residues" evidence="1">
    <location>
        <begin position="11"/>
        <end position="27"/>
    </location>
</feature>
<name>A0A3N4M2A8_9PEZI</name>
<keyword evidence="4" id="KW-1185">Reference proteome</keyword>
<dbReference type="Pfam" id="PF12770">
    <property type="entry name" value="CHAT"/>
    <property type="match status" value="1"/>
</dbReference>
<feature type="region of interest" description="Disordered" evidence="1">
    <location>
        <begin position="1188"/>
        <end position="1210"/>
    </location>
</feature>
<gene>
    <name evidence="3" type="ORF">L211DRAFT_831970</name>
</gene>
<evidence type="ECO:0000256" key="1">
    <source>
        <dbReference type="SAM" id="MobiDB-lite"/>
    </source>
</evidence>
<sequence>MSQPQGSGMDVFERNNDRAYDSGRESVSDGQAGEPSDPVSSFDEDMGPWNRNIRAEIEANPNTLDERTVHQYWGELCGDPAGDQDEEQMEEHRTITPKCLELLDTKIAAGELLLRAAPPAHSLRPFLLFHLSDNLGRRFRYRGVEKLGDLDRAIELAETGVRLFRENPPAGPPEQSIDIIAMGLLNLGTLLLAHYESTKITDGLEKAILHTKNALQLVRNGPHHLHTRLTALKNLPLMLVLRCQWIRKMEDLDEACELAEHGLAVAKEEGYPEERVAAYQWLLSISSETRYQLTGDIATLSKAIELARKAVAGTSTVSKKVSYLRYLGVMLELRYTAIGELGDVAEAIKHAEHGLQILAEASTSELHEPSPPGGSHHLLRLLADLYQAKYHACGDSQDLNRSLAYQKRAIETFDIGDAKGFIGLAGFITPLPSRYIGAEALDHVNEGLELLEEAVEDSLDMREKTLFISSLGALYEARYSLTRSPGDLDRAVSMSEASISFLPRNSPELPKFHGELAYRLQLRYRSKKRIGDLEAAISWGAQALTEAPATSILRPSLLNRLLQALSLLYLESQDPNDLDFALSIGSEAAEEFPEYHPEFAPAMVNLGELFFNAFQAEQSEEDKSQWLYWALQFFINALQCPSSTPRSRLHAAGQAAKTHMVLGQFFEQHREQQSDASATIRGHWENAYVTLSEAVGLLPVFSCRALTLEDEQWHLSQHLNLASNAAAMAIKCDKSPLEAARLLETGRGIIMGNLIEFRQGISSLERANPDLAREFDVLRQKVDGMFVGVRREAGVQGDLRASLLMFHRQEQRLRDVNLLERTLEKIRGMPGFENFLSPSEAEFKEAARYGPIVAINVTENSSDAIIIQSTGVSSLRLQQLSSSWVKKQIGMIDRNILKSRELAPDKNRRMRALLEMLWVAVVKPVLQELRFYTNKKSSSALPHIWWIGVGTMARAPFHAAGCYPKSPNSPKAEYTSKYCISSYTPTVKALLYSRAREGATIQNVGSDTSADKMLFIAMPNTPGDKAFPKAREEAESIISFLPSGITKTLLISPNSILALEQIREHNMVHFACHGITEFANPAKSRIVLLKNSGEVETLTVKAISEVRPFQTVRPNGTHNLAYLSACISGDNSSEDLGQEVLHIASGFQLAGFSHVVGTLWMGDETVSKKVAEEFYKALFECGGVRGGRGEREAESNVGDPAAAAGPSEGGRVPVPRVTCAEALHRAVDKVKIAEGYWWNPLDWAQFCHWGA</sequence>
<dbReference type="EMBL" id="ML121527">
    <property type="protein sequence ID" value="RPB29293.1"/>
    <property type="molecule type" value="Genomic_DNA"/>
</dbReference>
<evidence type="ECO:0000313" key="3">
    <source>
        <dbReference type="EMBL" id="RPB29293.1"/>
    </source>
</evidence>
<reference evidence="3 4" key="1">
    <citation type="journal article" date="2018" name="Nat. Ecol. Evol.">
        <title>Pezizomycetes genomes reveal the molecular basis of ectomycorrhizal truffle lifestyle.</title>
        <authorList>
            <person name="Murat C."/>
            <person name="Payen T."/>
            <person name="Noel B."/>
            <person name="Kuo A."/>
            <person name="Morin E."/>
            <person name="Chen J."/>
            <person name="Kohler A."/>
            <person name="Krizsan K."/>
            <person name="Balestrini R."/>
            <person name="Da Silva C."/>
            <person name="Montanini B."/>
            <person name="Hainaut M."/>
            <person name="Levati E."/>
            <person name="Barry K.W."/>
            <person name="Belfiori B."/>
            <person name="Cichocki N."/>
            <person name="Clum A."/>
            <person name="Dockter R.B."/>
            <person name="Fauchery L."/>
            <person name="Guy J."/>
            <person name="Iotti M."/>
            <person name="Le Tacon F."/>
            <person name="Lindquist E.A."/>
            <person name="Lipzen A."/>
            <person name="Malagnac F."/>
            <person name="Mello A."/>
            <person name="Molinier V."/>
            <person name="Miyauchi S."/>
            <person name="Poulain J."/>
            <person name="Riccioni C."/>
            <person name="Rubini A."/>
            <person name="Sitrit Y."/>
            <person name="Splivallo R."/>
            <person name="Traeger S."/>
            <person name="Wang M."/>
            <person name="Zifcakova L."/>
            <person name="Wipf D."/>
            <person name="Zambonelli A."/>
            <person name="Paolocci F."/>
            <person name="Nowrousian M."/>
            <person name="Ottonello S."/>
            <person name="Baldrian P."/>
            <person name="Spatafora J.W."/>
            <person name="Henrissat B."/>
            <person name="Nagy L.G."/>
            <person name="Aury J.M."/>
            <person name="Wincker P."/>
            <person name="Grigoriev I.V."/>
            <person name="Bonfante P."/>
            <person name="Martin F.M."/>
        </authorList>
    </citation>
    <scope>NUCLEOTIDE SEQUENCE [LARGE SCALE GENOMIC DNA]</scope>
    <source>
        <strain evidence="3 4">ATCC MYA-4762</strain>
    </source>
</reference>